<organism evidence="3">
    <name type="scientific">marine metagenome</name>
    <dbReference type="NCBI Taxonomy" id="408172"/>
    <lineage>
        <taxon>unclassified sequences</taxon>
        <taxon>metagenomes</taxon>
        <taxon>ecological metagenomes</taxon>
    </lineage>
</organism>
<feature type="domain" description="ZipA C-terminal FtsZ-binding" evidence="2">
    <location>
        <begin position="58"/>
        <end position="151"/>
    </location>
</feature>
<protein>
    <recommendedName>
        <fullName evidence="2">ZipA C-terminal FtsZ-binding domain-containing protein</fullName>
    </recommendedName>
</protein>
<keyword evidence="1" id="KW-1133">Transmembrane helix</keyword>
<proteinExistence type="predicted"/>
<keyword evidence="1" id="KW-0812">Transmembrane</keyword>
<name>A0A382AT09_9ZZZZ</name>
<accession>A0A382AT09</accession>
<dbReference type="InterPro" id="IPR007449">
    <property type="entry name" value="ZipA_FtsZ-bd_C"/>
</dbReference>
<dbReference type="EMBL" id="UINC01026655">
    <property type="protein sequence ID" value="SVB04484.1"/>
    <property type="molecule type" value="Genomic_DNA"/>
</dbReference>
<evidence type="ECO:0000313" key="3">
    <source>
        <dbReference type="EMBL" id="SVB04484.1"/>
    </source>
</evidence>
<gene>
    <name evidence="3" type="ORF">METZ01_LOCUS157338</name>
</gene>
<sequence>MEYSWILLSVIFFLLVTFLIYENRKRNKSDNQLSINEKFIINNKAENNKVLSIRLSIKNDPITLKKSITIFKTHSITLNKKGIFEKHMNDTLSYSVANLYEPGYFDNDQNIQGFTFYFVSEYQIDDKRRYDEMKQDITLINIILKGNLIYDSNAENKELD</sequence>
<dbReference type="SUPFAM" id="SSF64383">
    <property type="entry name" value="Cell-division protein ZipA, C-terminal domain"/>
    <property type="match status" value="1"/>
</dbReference>
<evidence type="ECO:0000259" key="2">
    <source>
        <dbReference type="Pfam" id="PF04354"/>
    </source>
</evidence>
<dbReference type="GO" id="GO:0090529">
    <property type="term" value="P:cell septum assembly"/>
    <property type="evidence" value="ECO:0007669"/>
    <property type="project" value="InterPro"/>
</dbReference>
<evidence type="ECO:0000256" key="1">
    <source>
        <dbReference type="SAM" id="Phobius"/>
    </source>
</evidence>
<feature type="transmembrane region" description="Helical" evidence="1">
    <location>
        <begin position="6"/>
        <end position="21"/>
    </location>
</feature>
<keyword evidence="1" id="KW-0472">Membrane</keyword>
<dbReference type="Pfam" id="PF04354">
    <property type="entry name" value="ZipA_C"/>
    <property type="match status" value="1"/>
</dbReference>
<dbReference type="InterPro" id="IPR036765">
    <property type="entry name" value="ZipA_FtsZ-bd_C_sf"/>
</dbReference>
<dbReference type="AlphaFoldDB" id="A0A382AT09"/>
<reference evidence="3" key="1">
    <citation type="submission" date="2018-05" db="EMBL/GenBank/DDBJ databases">
        <authorList>
            <person name="Lanie J.A."/>
            <person name="Ng W.-L."/>
            <person name="Kazmierczak K.M."/>
            <person name="Andrzejewski T.M."/>
            <person name="Davidsen T.M."/>
            <person name="Wayne K.J."/>
            <person name="Tettelin H."/>
            <person name="Glass J.I."/>
            <person name="Rusch D."/>
            <person name="Podicherti R."/>
            <person name="Tsui H.-C.T."/>
            <person name="Winkler M.E."/>
        </authorList>
    </citation>
    <scope>NUCLEOTIDE SEQUENCE</scope>
</reference>
<dbReference type="Gene3D" id="3.30.1400.10">
    <property type="entry name" value="ZipA, C-terminal FtsZ-binding domain"/>
    <property type="match status" value="1"/>
</dbReference>